<name>A0A367J6Z2_RHIAZ</name>
<evidence type="ECO:0000313" key="2">
    <source>
        <dbReference type="Proteomes" id="UP000252139"/>
    </source>
</evidence>
<accession>A0A367J6Z2</accession>
<proteinExistence type="predicted"/>
<dbReference type="Proteomes" id="UP000252139">
    <property type="component" value="Unassembled WGS sequence"/>
</dbReference>
<comment type="caution">
    <text evidence="1">The sequence shown here is derived from an EMBL/GenBank/DDBJ whole genome shotgun (WGS) entry which is preliminary data.</text>
</comment>
<dbReference type="EMBL" id="PJQL01002032">
    <property type="protein sequence ID" value="RCH85707.1"/>
    <property type="molecule type" value="Genomic_DNA"/>
</dbReference>
<gene>
    <name evidence="1" type="ORF">CU097_005847</name>
</gene>
<keyword evidence="2" id="KW-1185">Reference proteome</keyword>
<sequence>MLVNDREESEKDLQQLLEFLEKVRRFPVLGYTSGKKMDEADNVSPAFAAILKATVRAFLQAFKVSLSALSSLYLALQGSVSAIGFRAPS</sequence>
<evidence type="ECO:0000313" key="1">
    <source>
        <dbReference type="EMBL" id="RCH85707.1"/>
    </source>
</evidence>
<dbReference type="AlphaFoldDB" id="A0A367J6Z2"/>
<organism evidence="1 2">
    <name type="scientific">Rhizopus azygosporus</name>
    <name type="common">Rhizopus microsporus var. azygosporus</name>
    <dbReference type="NCBI Taxonomy" id="86630"/>
    <lineage>
        <taxon>Eukaryota</taxon>
        <taxon>Fungi</taxon>
        <taxon>Fungi incertae sedis</taxon>
        <taxon>Mucoromycota</taxon>
        <taxon>Mucoromycotina</taxon>
        <taxon>Mucoromycetes</taxon>
        <taxon>Mucorales</taxon>
        <taxon>Mucorineae</taxon>
        <taxon>Rhizopodaceae</taxon>
        <taxon>Rhizopus</taxon>
    </lineage>
</organism>
<protein>
    <submittedName>
        <fullName evidence="1">Uncharacterized protein</fullName>
    </submittedName>
</protein>
<reference evidence="1 2" key="1">
    <citation type="journal article" date="2018" name="G3 (Bethesda)">
        <title>Phylogenetic and Phylogenomic Definition of Rhizopus Species.</title>
        <authorList>
            <person name="Gryganskyi A.P."/>
            <person name="Golan J."/>
            <person name="Dolatabadi S."/>
            <person name="Mondo S."/>
            <person name="Robb S."/>
            <person name="Idnurm A."/>
            <person name="Muszewska A."/>
            <person name="Steczkiewicz K."/>
            <person name="Masonjones S."/>
            <person name="Liao H.L."/>
            <person name="Gajdeczka M.T."/>
            <person name="Anike F."/>
            <person name="Vuek A."/>
            <person name="Anishchenko I.M."/>
            <person name="Voigt K."/>
            <person name="de Hoog G.S."/>
            <person name="Smith M.E."/>
            <person name="Heitman J."/>
            <person name="Vilgalys R."/>
            <person name="Stajich J.E."/>
        </authorList>
    </citation>
    <scope>NUCLEOTIDE SEQUENCE [LARGE SCALE GENOMIC DNA]</scope>
    <source>
        <strain evidence="1 2">CBS 357.93</strain>
    </source>
</reference>